<dbReference type="Proteomes" id="UP001462640">
    <property type="component" value="Unassembled WGS sequence"/>
</dbReference>
<evidence type="ECO:0008006" key="4">
    <source>
        <dbReference type="Google" id="ProtNLM"/>
    </source>
</evidence>
<evidence type="ECO:0000313" key="3">
    <source>
        <dbReference type="Proteomes" id="UP001462640"/>
    </source>
</evidence>
<dbReference type="EMBL" id="JBDPZC010000001">
    <property type="protein sequence ID" value="MEO3712210.1"/>
    <property type="molecule type" value="Genomic_DNA"/>
</dbReference>
<proteinExistence type="predicted"/>
<keyword evidence="3" id="KW-1185">Reference proteome</keyword>
<protein>
    <recommendedName>
        <fullName evidence="4">Carboxypeptidase regulatory-like domain-containing protein</fullName>
    </recommendedName>
</protein>
<feature type="signal peptide" evidence="1">
    <location>
        <begin position="1"/>
        <end position="20"/>
    </location>
</feature>
<name>A0ABV0GAW6_9BURK</name>
<dbReference type="RefSeq" id="WP_347607083.1">
    <property type="nucleotide sequence ID" value="NZ_JBDPZC010000001.1"/>
</dbReference>
<dbReference type="PROSITE" id="PS51257">
    <property type="entry name" value="PROKAR_LIPOPROTEIN"/>
    <property type="match status" value="1"/>
</dbReference>
<reference evidence="2 3" key="1">
    <citation type="submission" date="2024-05" db="EMBL/GenBank/DDBJ databases">
        <title>Roseateles sp. 2.12 16S ribosomal RNA gene Genome sequencing and assembly.</title>
        <authorList>
            <person name="Woo H."/>
        </authorList>
    </citation>
    <scope>NUCLEOTIDE SEQUENCE [LARGE SCALE GENOMIC DNA]</scope>
    <source>
        <strain evidence="2 3">2.12</strain>
    </source>
</reference>
<gene>
    <name evidence="2" type="ORF">ABDJ40_05440</name>
</gene>
<evidence type="ECO:0000313" key="2">
    <source>
        <dbReference type="EMBL" id="MEO3712210.1"/>
    </source>
</evidence>
<evidence type="ECO:0000256" key="1">
    <source>
        <dbReference type="SAM" id="SignalP"/>
    </source>
</evidence>
<feature type="chain" id="PRO_5046435360" description="Carboxypeptidase regulatory-like domain-containing protein" evidence="1">
    <location>
        <begin position="21"/>
        <end position="643"/>
    </location>
</feature>
<accession>A0ABV0GAW6</accession>
<keyword evidence="1" id="KW-0732">Signal</keyword>
<comment type="caution">
    <text evidence="2">The sequence shown here is derived from an EMBL/GenBank/DDBJ whole genome shotgun (WGS) entry which is preliminary data.</text>
</comment>
<sequence>MRLLPAAGRWLSWSLAFALAACGGGGGGGSSGTDTGSTTPPVLSGVAATGAPLGSASVTVLDASGATVGTGSTHPTDGSYKITLGKQSPQAPLLVEVRGLNALGDMVLLHSAVPKTSASMVANVSPLSEALLALTLGDAPRTVFNDVAGNSSAVALVGTQLAAASDFLKTLIKSNISDAKITDATTLDLLGDASFAANKGALDLLIEALRVDLGSGSAGAPQLLLANKLKPGAPVEVVVDLPALKAELAKGSSATPLNAVTSTLKATTGATTLLPNAASLDELPAAINKMLAQGLSASAISSHSLLSAFTVNDSRDKNSMALYFADLASKNQQLGRFQIVACLDDVFASGNCTRLQVSAYVTDSAGKVLDIFQTTVNYLKSTTAGVPSWRLYGNGRSLEFNVIPMTVASFGGDGSLKSGTTVNPRAGVQLDLQGQTLDAPITSALDSGVVQTPNGFAIAMAYCARARMCITKVPGATSTTATGQATDYALLQDSVGWIGGADAQRSAKYSVSFTPPGSTARTQPAYLRAEVPVAPATSRFPMIDELGTSALLGRQLSFGRKYSWAKWAADNPDMRMLSMRLVQGTDPAAPSIREIKLALPVSTEQTLGPSVLPGGATPTTSELWLTAADSQGRRFQSRFVLNY</sequence>
<organism evidence="2 3">
    <name type="scientific">Roseateles flavus</name>
    <dbReference type="NCBI Taxonomy" id="3149041"/>
    <lineage>
        <taxon>Bacteria</taxon>
        <taxon>Pseudomonadati</taxon>
        <taxon>Pseudomonadota</taxon>
        <taxon>Betaproteobacteria</taxon>
        <taxon>Burkholderiales</taxon>
        <taxon>Sphaerotilaceae</taxon>
        <taxon>Roseateles</taxon>
    </lineage>
</organism>